<protein>
    <submittedName>
        <fullName evidence="2">DUF1700 domain-containing protein</fullName>
    </submittedName>
</protein>
<sequence length="193" mass="21369">MDKTQFLDELALKLSGLGQEERQEILADYMEHFAAGAASGKSEQEIVFDLGSPDEIARDILAERGEIPTGEAPYYVPRPVVRKKRGVAGRMWLFLAMLIPNLVVYSLLLSFWGVVVGLAGSTLGFFLTPFGFVLDAVLNQNFELYKLFGTIAVVGLGFIFFVLTIWLAKAMVTASIAYTKFNIHLMKGESKHV</sequence>
<evidence type="ECO:0000313" key="3">
    <source>
        <dbReference type="Proteomes" id="UP000535908"/>
    </source>
</evidence>
<dbReference type="Proteomes" id="UP000535908">
    <property type="component" value="Unassembled WGS sequence"/>
</dbReference>
<gene>
    <name evidence="2" type="ORF">HCA69_15125</name>
</gene>
<keyword evidence="1" id="KW-0472">Membrane</keyword>
<evidence type="ECO:0000313" key="2">
    <source>
        <dbReference type="EMBL" id="MBC1937700.1"/>
    </source>
</evidence>
<dbReference type="Pfam" id="PF22564">
    <property type="entry name" value="HAAS"/>
    <property type="match status" value="1"/>
</dbReference>
<keyword evidence="1" id="KW-1133">Transmembrane helix</keyword>
<proteinExistence type="predicted"/>
<keyword evidence="1" id="KW-0812">Transmembrane</keyword>
<comment type="caution">
    <text evidence="2">The sequence shown here is derived from an EMBL/GenBank/DDBJ whole genome shotgun (WGS) entry which is preliminary data.</text>
</comment>
<dbReference type="AlphaFoldDB" id="A0A7X0Y646"/>
<accession>A0A7X0Y646</accession>
<organism evidence="2 3">
    <name type="scientific">Listeria grandensis</name>
    <dbReference type="NCBI Taxonomy" id="1494963"/>
    <lineage>
        <taxon>Bacteria</taxon>
        <taxon>Bacillati</taxon>
        <taxon>Bacillota</taxon>
        <taxon>Bacilli</taxon>
        <taxon>Bacillales</taxon>
        <taxon>Listeriaceae</taxon>
        <taxon>Listeria</taxon>
    </lineage>
</organism>
<reference evidence="2 3" key="1">
    <citation type="submission" date="2020-03" db="EMBL/GenBank/DDBJ databases">
        <title>Soil Listeria distribution.</title>
        <authorList>
            <person name="Liao J."/>
            <person name="Wiedmann M."/>
        </authorList>
    </citation>
    <scope>NUCLEOTIDE SEQUENCE [LARGE SCALE GENOMIC DNA]</scope>
    <source>
        <strain evidence="2 3">FSL L7-0741</strain>
    </source>
</reference>
<feature type="transmembrane region" description="Helical" evidence="1">
    <location>
        <begin position="118"/>
        <end position="138"/>
    </location>
</feature>
<feature type="transmembrane region" description="Helical" evidence="1">
    <location>
        <begin position="92"/>
        <end position="112"/>
    </location>
</feature>
<dbReference type="RefSeq" id="WP_185527636.1">
    <property type="nucleotide sequence ID" value="NZ_JAARWN010000022.1"/>
</dbReference>
<evidence type="ECO:0000256" key="1">
    <source>
        <dbReference type="SAM" id="Phobius"/>
    </source>
</evidence>
<name>A0A7X0Y646_9LIST</name>
<dbReference type="EMBL" id="JAARWN010000022">
    <property type="protein sequence ID" value="MBC1937700.1"/>
    <property type="molecule type" value="Genomic_DNA"/>
</dbReference>
<feature type="transmembrane region" description="Helical" evidence="1">
    <location>
        <begin position="145"/>
        <end position="168"/>
    </location>
</feature>